<organism evidence="7 8">
    <name type="scientific">Zeimonas arvi</name>
    <dbReference type="NCBI Taxonomy" id="2498847"/>
    <lineage>
        <taxon>Bacteria</taxon>
        <taxon>Pseudomonadati</taxon>
        <taxon>Pseudomonadota</taxon>
        <taxon>Betaproteobacteria</taxon>
        <taxon>Burkholderiales</taxon>
        <taxon>Burkholderiaceae</taxon>
        <taxon>Zeimonas</taxon>
    </lineage>
</organism>
<evidence type="ECO:0000313" key="7">
    <source>
        <dbReference type="EMBL" id="TXL68823.1"/>
    </source>
</evidence>
<dbReference type="Gene3D" id="3.40.50.720">
    <property type="entry name" value="NAD(P)-binding Rossmann-like Domain"/>
    <property type="match status" value="2"/>
</dbReference>
<dbReference type="AlphaFoldDB" id="A0A5C8P681"/>
<dbReference type="PROSITE" id="PS00671">
    <property type="entry name" value="D_2_HYDROXYACID_DH_3"/>
    <property type="match status" value="1"/>
</dbReference>
<evidence type="ECO:0000256" key="2">
    <source>
        <dbReference type="ARBA" id="ARBA00023002"/>
    </source>
</evidence>
<keyword evidence="2 4" id="KW-0560">Oxidoreductase</keyword>
<dbReference type="GO" id="GO:0051287">
    <property type="term" value="F:NAD binding"/>
    <property type="evidence" value="ECO:0007669"/>
    <property type="project" value="InterPro"/>
</dbReference>
<dbReference type="Pfam" id="PF02826">
    <property type="entry name" value="2-Hacid_dh_C"/>
    <property type="match status" value="1"/>
</dbReference>
<dbReference type="Proteomes" id="UP000321548">
    <property type="component" value="Unassembled WGS sequence"/>
</dbReference>
<dbReference type="SUPFAM" id="SSF52283">
    <property type="entry name" value="Formate/glycerate dehydrogenase catalytic domain-like"/>
    <property type="match status" value="1"/>
</dbReference>
<accession>A0A5C8P681</accession>
<keyword evidence="3" id="KW-0520">NAD</keyword>
<dbReference type="OrthoDB" id="9805416at2"/>
<dbReference type="InterPro" id="IPR050418">
    <property type="entry name" value="D-iso_2-hydroxyacid_DH_PdxB"/>
</dbReference>
<proteinExistence type="inferred from homology"/>
<evidence type="ECO:0000259" key="5">
    <source>
        <dbReference type="Pfam" id="PF00389"/>
    </source>
</evidence>
<evidence type="ECO:0000256" key="1">
    <source>
        <dbReference type="ARBA" id="ARBA00005854"/>
    </source>
</evidence>
<dbReference type="RefSeq" id="WP_147702959.1">
    <property type="nucleotide sequence ID" value="NZ_VDUY01000001.1"/>
</dbReference>
<dbReference type="InterPro" id="IPR029753">
    <property type="entry name" value="D-isomer_DH_CS"/>
</dbReference>
<feature type="domain" description="D-isomer specific 2-hydroxyacid dehydrogenase NAD-binding" evidence="6">
    <location>
        <begin position="108"/>
        <end position="283"/>
    </location>
</feature>
<evidence type="ECO:0000256" key="3">
    <source>
        <dbReference type="ARBA" id="ARBA00023027"/>
    </source>
</evidence>
<sequence>MKKVLFTDYDMLDVSLERKIFADAGIELVEGQCRTEDEVIRLSEGCSALLVQYAPVGDKVFAARPGIGLASRIGAGYDTIDARAAARHGVWVANSPDYGVGEVSLHALSMMLSVIRNIARYDRDIHAGTWHYTSPGKIPRAQNLTVGILGLGRIGKRFAHYAQPIFKRVIAHDPYLIEGDFPQYVQRVSLEDLFRQADAISIHCLLNEETRGLVSEQLLSLMKPGSYLVNTARGAIVDVDGLARVLKTDRLAGVGLDVLPEEPVQPDHPLLSDPRVLLSPHSAFYSVESEIELRRKAAMNIVNWLKNGQPDYPVVIGTRQPPN</sequence>
<keyword evidence="8" id="KW-1185">Reference proteome</keyword>
<gene>
    <name evidence="7" type="ORF">FHP08_03845</name>
</gene>
<dbReference type="EMBL" id="VDUY01000001">
    <property type="protein sequence ID" value="TXL68823.1"/>
    <property type="molecule type" value="Genomic_DNA"/>
</dbReference>
<evidence type="ECO:0000313" key="8">
    <source>
        <dbReference type="Proteomes" id="UP000321548"/>
    </source>
</evidence>
<dbReference type="PROSITE" id="PS00065">
    <property type="entry name" value="D_2_HYDROXYACID_DH_1"/>
    <property type="match status" value="1"/>
</dbReference>
<feature type="domain" description="D-isomer specific 2-hydroxyacid dehydrogenase catalytic" evidence="5">
    <location>
        <begin position="18"/>
        <end position="314"/>
    </location>
</feature>
<dbReference type="InterPro" id="IPR036291">
    <property type="entry name" value="NAD(P)-bd_dom_sf"/>
</dbReference>
<dbReference type="GO" id="GO:0003714">
    <property type="term" value="F:transcription corepressor activity"/>
    <property type="evidence" value="ECO:0007669"/>
    <property type="project" value="InterPro"/>
</dbReference>
<dbReference type="Pfam" id="PF00389">
    <property type="entry name" value="2-Hacid_dh"/>
    <property type="match status" value="1"/>
</dbReference>
<comment type="caution">
    <text evidence="7">The sequence shown here is derived from an EMBL/GenBank/DDBJ whole genome shotgun (WGS) entry which is preliminary data.</text>
</comment>
<reference evidence="7 8" key="1">
    <citation type="submission" date="2019-06" db="EMBL/GenBank/DDBJ databases">
        <title>Quisquiliibacterium sp. nov., isolated from a maize field.</title>
        <authorList>
            <person name="Lin S.-Y."/>
            <person name="Tsai C.-F."/>
            <person name="Young C.-C."/>
        </authorList>
    </citation>
    <scope>NUCLEOTIDE SEQUENCE [LARGE SCALE GENOMIC DNA]</scope>
    <source>
        <strain evidence="7 8">CC-CFT501</strain>
    </source>
</reference>
<dbReference type="InterPro" id="IPR029752">
    <property type="entry name" value="D-isomer_DH_CS1"/>
</dbReference>
<dbReference type="PANTHER" id="PTHR43761">
    <property type="entry name" value="D-ISOMER SPECIFIC 2-HYDROXYACID DEHYDROGENASE FAMILY PROTEIN (AFU_ORTHOLOGUE AFUA_1G13630)"/>
    <property type="match status" value="1"/>
</dbReference>
<dbReference type="CDD" id="cd05299">
    <property type="entry name" value="CtBP_dh"/>
    <property type="match status" value="1"/>
</dbReference>
<comment type="similarity">
    <text evidence="1 4">Belongs to the D-isomer specific 2-hydroxyacid dehydrogenase family.</text>
</comment>
<dbReference type="InterPro" id="IPR006140">
    <property type="entry name" value="D-isomer_DH_NAD-bd"/>
</dbReference>
<name>A0A5C8P681_9BURK</name>
<dbReference type="PANTHER" id="PTHR43761:SF1">
    <property type="entry name" value="D-ISOMER SPECIFIC 2-HYDROXYACID DEHYDROGENASE CATALYTIC DOMAIN-CONTAINING PROTEIN-RELATED"/>
    <property type="match status" value="1"/>
</dbReference>
<dbReference type="GO" id="GO:0016616">
    <property type="term" value="F:oxidoreductase activity, acting on the CH-OH group of donors, NAD or NADP as acceptor"/>
    <property type="evidence" value="ECO:0007669"/>
    <property type="project" value="InterPro"/>
</dbReference>
<dbReference type="SUPFAM" id="SSF51735">
    <property type="entry name" value="NAD(P)-binding Rossmann-fold domains"/>
    <property type="match status" value="1"/>
</dbReference>
<evidence type="ECO:0000259" key="6">
    <source>
        <dbReference type="Pfam" id="PF02826"/>
    </source>
</evidence>
<protein>
    <submittedName>
        <fullName evidence="7">C-terminal binding protein</fullName>
    </submittedName>
</protein>
<evidence type="ECO:0000256" key="4">
    <source>
        <dbReference type="RuleBase" id="RU003719"/>
    </source>
</evidence>
<dbReference type="InterPro" id="IPR006139">
    <property type="entry name" value="D-isomer_2_OHA_DH_cat_dom"/>
</dbReference>
<dbReference type="InterPro" id="IPR043322">
    <property type="entry name" value="CtBP"/>
</dbReference>